<feature type="region of interest" description="Disordered" evidence="1">
    <location>
        <begin position="1"/>
        <end position="64"/>
    </location>
</feature>
<protein>
    <submittedName>
        <fullName evidence="3">Homeobox protein Hox-D11-like</fullName>
    </submittedName>
</protein>
<dbReference type="AlphaFoldDB" id="A0A6P5F710"/>
<feature type="compositionally biased region" description="Gly residues" evidence="1">
    <location>
        <begin position="154"/>
        <end position="165"/>
    </location>
</feature>
<accession>A0A6P5F710</accession>
<dbReference type="Proteomes" id="UP000515123">
    <property type="component" value="Linkage group 5"/>
</dbReference>
<evidence type="ECO:0000313" key="3">
    <source>
        <dbReference type="RefSeq" id="XP_020089040.1"/>
    </source>
</evidence>
<feature type="compositionally biased region" description="Basic and acidic residues" evidence="1">
    <location>
        <begin position="21"/>
        <end position="44"/>
    </location>
</feature>
<dbReference type="OrthoDB" id="785381at2759"/>
<proteinExistence type="predicted"/>
<sequence length="206" mass="21313">MSAGGVGDRARQTPGGQWGPDRTKKGSERRGWRIWPYREERREAGATVGGGGGGGGGGLRRSAAEAAELASVMRSLEAEIDLPAPPRDDPDLGFLFAASDDELGLPPPRSPPPPPPPLDGGDSATEGGGGGFGEIWGFEEETYLAPAPAPEKVVGGGEGFEGFGGGDDDDDEEMVVGLFEWSDVMMSCGPSDLADVSWRSESLPAV</sequence>
<dbReference type="PANTHER" id="PTHR34539:SF19">
    <property type="entry name" value="T6J4.11 PROTEIN"/>
    <property type="match status" value="1"/>
</dbReference>
<feature type="region of interest" description="Disordered" evidence="1">
    <location>
        <begin position="80"/>
        <end position="172"/>
    </location>
</feature>
<reference evidence="3" key="2">
    <citation type="submission" date="2025-08" db="UniProtKB">
        <authorList>
            <consortium name="RefSeq"/>
        </authorList>
    </citation>
    <scope>IDENTIFICATION</scope>
    <source>
        <tissue evidence="3">Leaf</tissue>
    </source>
</reference>
<gene>
    <name evidence="3" type="primary">LOC109710713</name>
</gene>
<evidence type="ECO:0000256" key="1">
    <source>
        <dbReference type="SAM" id="MobiDB-lite"/>
    </source>
</evidence>
<name>A0A6P5F710_ANACO</name>
<feature type="compositionally biased region" description="Pro residues" evidence="1">
    <location>
        <begin position="105"/>
        <end position="118"/>
    </location>
</feature>
<dbReference type="GeneID" id="109710713"/>
<dbReference type="PANTHER" id="PTHR34539">
    <property type="entry name" value="T6J4.11 PROTEIN"/>
    <property type="match status" value="1"/>
</dbReference>
<dbReference type="RefSeq" id="XP_020089040.1">
    <property type="nucleotide sequence ID" value="XM_020233451.1"/>
</dbReference>
<evidence type="ECO:0000313" key="2">
    <source>
        <dbReference type="Proteomes" id="UP000515123"/>
    </source>
</evidence>
<keyword evidence="2" id="KW-1185">Reference proteome</keyword>
<reference evidence="2" key="1">
    <citation type="journal article" date="2015" name="Nat. Genet.">
        <title>The pineapple genome and the evolution of CAM photosynthesis.</title>
        <authorList>
            <person name="Ming R."/>
            <person name="VanBuren R."/>
            <person name="Wai C.M."/>
            <person name="Tang H."/>
            <person name="Schatz M.C."/>
            <person name="Bowers J.E."/>
            <person name="Lyons E."/>
            <person name="Wang M.L."/>
            <person name="Chen J."/>
            <person name="Biggers E."/>
            <person name="Zhang J."/>
            <person name="Huang L."/>
            <person name="Zhang L."/>
            <person name="Miao W."/>
            <person name="Zhang J."/>
            <person name="Ye Z."/>
            <person name="Miao C."/>
            <person name="Lin Z."/>
            <person name="Wang H."/>
            <person name="Zhou H."/>
            <person name="Yim W.C."/>
            <person name="Priest H.D."/>
            <person name="Zheng C."/>
            <person name="Woodhouse M."/>
            <person name="Edger P.P."/>
            <person name="Guyot R."/>
            <person name="Guo H.B."/>
            <person name="Guo H."/>
            <person name="Zheng G."/>
            <person name="Singh R."/>
            <person name="Sharma A."/>
            <person name="Min X."/>
            <person name="Zheng Y."/>
            <person name="Lee H."/>
            <person name="Gurtowski J."/>
            <person name="Sedlazeck F.J."/>
            <person name="Harkess A."/>
            <person name="McKain M.R."/>
            <person name="Liao Z."/>
            <person name="Fang J."/>
            <person name="Liu J."/>
            <person name="Zhang X."/>
            <person name="Zhang Q."/>
            <person name="Hu W."/>
            <person name="Qin Y."/>
            <person name="Wang K."/>
            <person name="Chen L.Y."/>
            <person name="Shirley N."/>
            <person name="Lin Y.R."/>
            <person name="Liu L.Y."/>
            <person name="Hernandez A.G."/>
            <person name="Wright C.L."/>
            <person name="Bulone V."/>
            <person name="Tuskan G.A."/>
            <person name="Heath K."/>
            <person name="Zee F."/>
            <person name="Moore P.H."/>
            <person name="Sunkar R."/>
            <person name="Leebens-Mack J.H."/>
            <person name="Mockler T."/>
            <person name="Bennetzen J.L."/>
            <person name="Freeling M."/>
            <person name="Sankoff D."/>
            <person name="Paterson A.H."/>
            <person name="Zhu X."/>
            <person name="Yang X."/>
            <person name="Smith J.A."/>
            <person name="Cushman J.C."/>
            <person name="Paull R.E."/>
            <person name="Yu Q."/>
        </authorList>
    </citation>
    <scope>NUCLEOTIDE SEQUENCE [LARGE SCALE GENOMIC DNA]</scope>
    <source>
        <strain evidence="2">cv. F153</strain>
    </source>
</reference>
<feature type="compositionally biased region" description="Gly residues" evidence="1">
    <location>
        <begin position="47"/>
        <end position="59"/>
    </location>
</feature>
<organism evidence="2 3">
    <name type="scientific">Ananas comosus</name>
    <name type="common">Pineapple</name>
    <name type="synonym">Ananas ananas</name>
    <dbReference type="NCBI Taxonomy" id="4615"/>
    <lineage>
        <taxon>Eukaryota</taxon>
        <taxon>Viridiplantae</taxon>
        <taxon>Streptophyta</taxon>
        <taxon>Embryophyta</taxon>
        <taxon>Tracheophyta</taxon>
        <taxon>Spermatophyta</taxon>
        <taxon>Magnoliopsida</taxon>
        <taxon>Liliopsida</taxon>
        <taxon>Poales</taxon>
        <taxon>Bromeliaceae</taxon>
        <taxon>Bromelioideae</taxon>
        <taxon>Ananas</taxon>
    </lineage>
</organism>